<dbReference type="Pfam" id="PF25967">
    <property type="entry name" value="RND-MFP_C"/>
    <property type="match status" value="1"/>
</dbReference>
<evidence type="ECO:0000259" key="5">
    <source>
        <dbReference type="Pfam" id="PF25917"/>
    </source>
</evidence>
<dbReference type="InterPro" id="IPR058625">
    <property type="entry name" value="MdtA-like_BSH"/>
</dbReference>
<dbReference type="GO" id="GO:0030313">
    <property type="term" value="C:cell envelope"/>
    <property type="evidence" value="ECO:0007669"/>
    <property type="project" value="UniProtKB-SubCell"/>
</dbReference>
<evidence type="ECO:0000259" key="6">
    <source>
        <dbReference type="Pfam" id="PF25944"/>
    </source>
</evidence>
<feature type="domain" description="Multidrug resistance protein MdtA-like beta-barrel" evidence="6">
    <location>
        <begin position="309"/>
        <end position="396"/>
    </location>
</feature>
<dbReference type="SUPFAM" id="SSF111369">
    <property type="entry name" value="HlyD-like secretion proteins"/>
    <property type="match status" value="3"/>
</dbReference>
<name>F2AVB5_RHOBT</name>
<feature type="region of interest" description="Disordered" evidence="3">
    <location>
        <begin position="490"/>
        <end position="515"/>
    </location>
</feature>
<proteinExistence type="inferred from homology"/>
<dbReference type="Pfam" id="PF25917">
    <property type="entry name" value="BSH_RND"/>
    <property type="match status" value="1"/>
</dbReference>
<evidence type="ECO:0000259" key="4">
    <source>
        <dbReference type="Pfam" id="PF25876"/>
    </source>
</evidence>
<dbReference type="GO" id="GO:0046677">
    <property type="term" value="P:response to antibiotic"/>
    <property type="evidence" value="ECO:0007669"/>
    <property type="project" value="TreeGrafter"/>
</dbReference>
<evidence type="ECO:0000313" key="9">
    <source>
        <dbReference type="Proteomes" id="UP000006222"/>
    </source>
</evidence>
<dbReference type="InterPro" id="IPR058626">
    <property type="entry name" value="MdtA-like_b-barrel"/>
</dbReference>
<dbReference type="PANTHER" id="PTHR30158">
    <property type="entry name" value="ACRA/E-RELATED COMPONENT OF DRUG EFFLUX TRANSPORTER"/>
    <property type="match status" value="1"/>
</dbReference>
<feature type="domain" description="Multidrug resistance protein MdtA-like barrel-sandwich hybrid" evidence="5">
    <location>
        <begin position="120"/>
        <end position="302"/>
    </location>
</feature>
<comment type="subcellular location">
    <subcellularLocation>
        <location evidence="1">Cell envelope</location>
    </subcellularLocation>
</comment>
<dbReference type="Gene3D" id="2.40.420.20">
    <property type="match status" value="1"/>
</dbReference>
<comment type="caution">
    <text evidence="8">The sequence shown here is derived from an EMBL/GenBank/DDBJ whole genome shotgun (WGS) entry which is preliminary data.</text>
</comment>
<feature type="domain" description="Multidrug resistance protein MdtA-like alpha-helical hairpin" evidence="4">
    <location>
        <begin position="182"/>
        <end position="270"/>
    </location>
</feature>
<dbReference type="InterPro" id="IPR006143">
    <property type="entry name" value="RND_pump_MFP"/>
</dbReference>
<dbReference type="Gene3D" id="1.10.287.470">
    <property type="entry name" value="Helix hairpin bin"/>
    <property type="match status" value="2"/>
</dbReference>
<evidence type="ECO:0000256" key="3">
    <source>
        <dbReference type="SAM" id="MobiDB-lite"/>
    </source>
</evidence>
<dbReference type="EMBL" id="AFAR01000185">
    <property type="protein sequence ID" value="EGF26461.1"/>
    <property type="molecule type" value="Genomic_DNA"/>
</dbReference>
<protein>
    <submittedName>
        <fullName evidence="8">Efflux transporter, RND family, MFP subunit</fullName>
    </submittedName>
</protein>
<evidence type="ECO:0000256" key="2">
    <source>
        <dbReference type="ARBA" id="ARBA00009477"/>
    </source>
</evidence>
<dbReference type="Pfam" id="PF25944">
    <property type="entry name" value="Beta-barrel_RND"/>
    <property type="match status" value="1"/>
</dbReference>
<dbReference type="Proteomes" id="UP000006222">
    <property type="component" value="Unassembled WGS sequence"/>
</dbReference>
<evidence type="ECO:0000313" key="8">
    <source>
        <dbReference type="EMBL" id="EGF26461.1"/>
    </source>
</evidence>
<dbReference type="GO" id="GO:0022857">
    <property type="term" value="F:transmembrane transporter activity"/>
    <property type="evidence" value="ECO:0007669"/>
    <property type="project" value="InterPro"/>
</dbReference>
<dbReference type="GO" id="GO:0005886">
    <property type="term" value="C:plasma membrane"/>
    <property type="evidence" value="ECO:0007669"/>
    <property type="project" value="TreeGrafter"/>
</dbReference>
<dbReference type="PANTHER" id="PTHR30158:SF10">
    <property type="entry name" value="CATION EFFLUX PUMP"/>
    <property type="match status" value="1"/>
</dbReference>
<accession>F2AVB5</accession>
<feature type="region of interest" description="Disordered" evidence="3">
    <location>
        <begin position="1"/>
        <end position="23"/>
    </location>
</feature>
<organism evidence="8 9">
    <name type="scientific">Rhodopirellula baltica WH47</name>
    <dbReference type="NCBI Taxonomy" id="991778"/>
    <lineage>
        <taxon>Bacteria</taxon>
        <taxon>Pseudomonadati</taxon>
        <taxon>Planctomycetota</taxon>
        <taxon>Planctomycetia</taxon>
        <taxon>Pirellulales</taxon>
        <taxon>Pirellulaceae</taxon>
        <taxon>Rhodopirellula</taxon>
    </lineage>
</organism>
<reference evidence="8 9" key="1">
    <citation type="journal article" date="2013" name="Mar. Genomics">
        <title>Expression of sulfatases in Rhodopirellula baltica and the diversity of sulfatases in the genus Rhodopirellula.</title>
        <authorList>
            <person name="Wegner C.E."/>
            <person name="Richter-Heitmann T."/>
            <person name="Klindworth A."/>
            <person name="Klockow C."/>
            <person name="Richter M."/>
            <person name="Achstetter T."/>
            <person name="Glockner F.O."/>
            <person name="Harder J."/>
        </authorList>
    </citation>
    <scope>NUCLEOTIDE SEQUENCE [LARGE SCALE GENOMIC DNA]</scope>
    <source>
        <strain evidence="8 9">WH47</strain>
    </source>
</reference>
<feature type="compositionally biased region" description="Polar residues" evidence="3">
    <location>
        <begin position="9"/>
        <end position="19"/>
    </location>
</feature>
<feature type="domain" description="Multidrug resistance protein MdtA-like C-terminal permuted SH3" evidence="7">
    <location>
        <begin position="404"/>
        <end position="461"/>
    </location>
</feature>
<dbReference type="Gene3D" id="2.40.50.100">
    <property type="match status" value="2"/>
</dbReference>
<dbReference type="PATRIC" id="fig|991778.3.peg.3897"/>
<dbReference type="AlphaFoldDB" id="F2AVB5"/>
<dbReference type="InterPro" id="IPR058627">
    <property type="entry name" value="MdtA-like_C"/>
</dbReference>
<evidence type="ECO:0000259" key="7">
    <source>
        <dbReference type="Pfam" id="PF25967"/>
    </source>
</evidence>
<gene>
    <name evidence="8" type="ORF">RBWH47_01770</name>
</gene>
<dbReference type="Pfam" id="PF25876">
    <property type="entry name" value="HH_MFP_RND"/>
    <property type="match status" value="1"/>
</dbReference>
<evidence type="ECO:0000256" key="1">
    <source>
        <dbReference type="ARBA" id="ARBA00004196"/>
    </source>
</evidence>
<sequence>MNRFLAATTDFTQTLSTPNPIHPTPVRHHEQTPLGSHPNSFVFGSKPIMNPPHQNQAFFGKLALGSCISGMLLLVVAGCSQGQSGPPAMPNPTVTVARPVVKQIVEWDAFTGRLEAVDLVEVRARVGGYLQSVHFDEGQIVEKNDLLFIIDPRPFEAELAAAQARLQQSESQFKQAKAMTEVARANLLQSEAQLNLADVRYKRTQNLVERNASSQDELDDREAEFLKAKADIEGVRASLNSSEAAIATAQAEIELAKAGVETAELNLQYTRIRAPITGRISRKYVTEGNLIAGGSATSSLLTTIASVQPIYCVFDATEQDVLKYSRLAKSGERESSRVAKNPVFLGLVDEDGFPHQGHMDFVDNRFDINTASLRARSVFANEDELLLPGMFARIRIPGSASHKAVLIPDSAIGTDQSTQYVYIVVDGVIQRRPITSGPIIDGLRVIRKGLDGTELLVTEGLMQARPDAEVNTIDGTIEVVEDGLPDEYQPVPKEKWISPPPTAVPVADRMTEVKR</sequence>
<dbReference type="Gene3D" id="2.40.30.170">
    <property type="match status" value="1"/>
</dbReference>
<dbReference type="NCBIfam" id="TIGR01730">
    <property type="entry name" value="RND_mfp"/>
    <property type="match status" value="1"/>
</dbReference>
<dbReference type="InterPro" id="IPR058624">
    <property type="entry name" value="MdtA-like_HH"/>
</dbReference>
<comment type="similarity">
    <text evidence="2">Belongs to the membrane fusion protein (MFP) (TC 8.A.1) family.</text>
</comment>